<dbReference type="AlphaFoldDB" id="A0A183KBA4"/>
<reference evidence="1 2" key="2">
    <citation type="submission" date="2018-11" db="EMBL/GenBank/DDBJ databases">
        <authorList>
            <consortium name="Pathogen Informatics"/>
        </authorList>
    </citation>
    <scope>NUCLEOTIDE SEQUENCE [LARGE SCALE GENOMIC DNA]</scope>
    <source>
        <strain evidence="1">Dakar</strain>
        <strain evidence="2">Dakar, Senegal</strain>
    </source>
</reference>
<evidence type="ECO:0000313" key="1">
    <source>
        <dbReference type="EMBL" id="VDP48225.1"/>
    </source>
</evidence>
<sequence>MSLILVSPIAQSQSARSRLLAALNESTPRSVINLKENINDSHSELDLSMTFGLPQILWPGNHGWLDGLFNLAQIICTQAGNTIWQSFLEFRISERIWQCLEQIFDLHKSTNSSSDSDHGIDLVMLSPRGILSALNLAATIFSKKPKLCIETLLCNQSQMLSVLKHFFTTKCIEEIRQSSWAALHPTDLVLDILSSCAHLLYFPYKNAEEEYQISLTKVYIENHMLSHFIHSLCHIYNLTNSHTSYKKNSNNTYLNNIIINNKCKNIVTLKSLDNDPVLLAHTQSILMIAFKLCCNPISLHGTENSDDISNLYGLYETLSEEEGLVYQKTLGKQLINLLFGSDLDDYEPEVKAVGL</sequence>
<evidence type="ECO:0000313" key="3">
    <source>
        <dbReference type="WBParaSite" id="SCUD_0001229501-mRNA-1"/>
    </source>
</evidence>
<dbReference type="WBParaSite" id="SCUD_0001229501-mRNA-1">
    <property type="protein sequence ID" value="SCUD_0001229501-mRNA-1"/>
    <property type="gene ID" value="SCUD_0001229501"/>
</dbReference>
<dbReference type="Proteomes" id="UP000279833">
    <property type="component" value="Unassembled WGS sequence"/>
</dbReference>
<dbReference type="STRING" id="6186.A0A183KBA4"/>
<protein>
    <submittedName>
        <fullName evidence="1 3">Uncharacterized protein</fullName>
    </submittedName>
</protein>
<accession>A0A183KBA4</accession>
<keyword evidence="2" id="KW-1185">Reference proteome</keyword>
<reference evidence="3" key="1">
    <citation type="submission" date="2016-06" db="UniProtKB">
        <authorList>
            <consortium name="WormBaseParasite"/>
        </authorList>
    </citation>
    <scope>IDENTIFICATION</scope>
</reference>
<name>A0A183KBA4_9TREM</name>
<evidence type="ECO:0000313" key="2">
    <source>
        <dbReference type="Proteomes" id="UP000279833"/>
    </source>
</evidence>
<dbReference type="EMBL" id="UZAK01035014">
    <property type="protein sequence ID" value="VDP48225.1"/>
    <property type="molecule type" value="Genomic_DNA"/>
</dbReference>
<gene>
    <name evidence="1" type="ORF">SCUD_LOCUS12292</name>
</gene>
<proteinExistence type="predicted"/>
<organism evidence="3">
    <name type="scientific">Schistosoma curassoni</name>
    <dbReference type="NCBI Taxonomy" id="6186"/>
    <lineage>
        <taxon>Eukaryota</taxon>
        <taxon>Metazoa</taxon>
        <taxon>Spiralia</taxon>
        <taxon>Lophotrochozoa</taxon>
        <taxon>Platyhelminthes</taxon>
        <taxon>Trematoda</taxon>
        <taxon>Digenea</taxon>
        <taxon>Strigeidida</taxon>
        <taxon>Schistosomatoidea</taxon>
        <taxon>Schistosomatidae</taxon>
        <taxon>Schistosoma</taxon>
    </lineage>
</organism>